<feature type="compositionally biased region" description="Low complexity" evidence="1">
    <location>
        <begin position="46"/>
        <end position="62"/>
    </location>
</feature>
<protein>
    <submittedName>
        <fullName evidence="3">LysM peptidoglycan-binding domain-containing protein</fullName>
    </submittedName>
</protein>
<dbReference type="InterPro" id="IPR018392">
    <property type="entry name" value="LysM"/>
</dbReference>
<feature type="region of interest" description="Disordered" evidence="1">
    <location>
        <begin position="215"/>
        <end position="309"/>
    </location>
</feature>
<dbReference type="CDD" id="cd00118">
    <property type="entry name" value="LysM"/>
    <property type="match status" value="1"/>
</dbReference>
<dbReference type="OrthoDB" id="370541at2"/>
<gene>
    <name evidence="3" type="ORF">FY036_09830</name>
</gene>
<dbReference type="PROSITE" id="PS51782">
    <property type="entry name" value="LYSM"/>
    <property type="match status" value="1"/>
</dbReference>
<dbReference type="Pfam" id="PF01476">
    <property type="entry name" value="LysM"/>
    <property type="match status" value="1"/>
</dbReference>
<dbReference type="PANTHER" id="PTHR34700:SF4">
    <property type="entry name" value="PHAGE-LIKE ELEMENT PBSX PROTEIN XKDP"/>
    <property type="match status" value="1"/>
</dbReference>
<feature type="compositionally biased region" description="Acidic residues" evidence="1">
    <location>
        <begin position="431"/>
        <end position="443"/>
    </location>
</feature>
<feature type="region of interest" description="Disordered" evidence="1">
    <location>
        <begin position="46"/>
        <end position="76"/>
    </location>
</feature>
<feature type="compositionally biased region" description="Low complexity" evidence="1">
    <location>
        <begin position="259"/>
        <end position="309"/>
    </location>
</feature>
<keyword evidence="4" id="KW-1185">Reference proteome</keyword>
<dbReference type="PANTHER" id="PTHR34700">
    <property type="entry name" value="POTASSIUM BINDING PROTEIN KBP"/>
    <property type="match status" value="1"/>
</dbReference>
<dbReference type="SUPFAM" id="SSF54106">
    <property type="entry name" value="LysM domain"/>
    <property type="match status" value="1"/>
</dbReference>
<dbReference type="Gene3D" id="3.10.350.10">
    <property type="entry name" value="LysM domain"/>
    <property type="match status" value="1"/>
</dbReference>
<dbReference type="InterPro" id="IPR036779">
    <property type="entry name" value="LysM_dom_sf"/>
</dbReference>
<evidence type="ECO:0000259" key="2">
    <source>
        <dbReference type="PROSITE" id="PS51782"/>
    </source>
</evidence>
<feature type="compositionally biased region" description="Low complexity" evidence="1">
    <location>
        <begin position="215"/>
        <end position="238"/>
    </location>
</feature>
<evidence type="ECO:0000313" key="4">
    <source>
        <dbReference type="Proteomes" id="UP000323258"/>
    </source>
</evidence>
<dbReference type="InterPro" id="IPR052196">
    <property type="entry name" value="Bact_Kbp"/>
</dbReference>
<dbReference type="EMBL" id="VSZS01000061">
    <property type="protein sequence ID" value="TYR32793.1"/>
    <property type="molecule type" value="Genomic_DNA"/>
</dbReference>
<feature type="region of interest" description="Disordered" evidence="1">
    <location>
        <begin position="521"/>
        <end position="545"/>
    </location>
</feature>
<dbReference type="SMART" id="SM00257">
    <property type="entry name" value="LysM"/>
    <property type="match status" value="1"/>
</dbReference>
<name>A0A5D4GXU3_9HYPH</name>
<feature type="compositionally biased region" description="Low complexity" evidence="1">
    <location>
        <begin position="410"/>
        <end position="426"/>
    </location>
</feature>
<sequence>MMVGWLKALLFIGGGVTAAAGTAYVTGLLDPWLGREPTVIASLPSAQPQTQTPQPQAAAPAAEDAVPLPTETTTTDKQGRLVAPGFDLLRVEPDGSVVIAGRAAGDATVEIMQGETVLGAGTAGPEGDFVIVLDDPLAPGDYQLSLRSMSGDVLAVSPETAIVSVPETPDGQVLAMVEAPGAPAELITVPEAPAAAPSEEPEVAGEAPVEAVEQPGAAVAEGEAAVSDEQVASQAEEPAAQEEAAEAPTVETAADEQLAATTKDATATEDAATAPAAGAEPESEAAPQTDVAAAAPEQPADAGAQPAAEGSVVVEAVEIEGDTVFVAGQASPGRTVRVYANDVLLGDARASAAGRFLVETRRELPVGPYMIRADLLEADGTVVARAAVPFEREPGEAIAAVAPPAPAQTPQPAQEPAEQSPASAPQGGEAETADTQDAGEPEAETDIAAAPAADATAPALQRVDGSVIIRRGDSLWRISRRVYGRGIRYSTIYLANQQQIRNPDMIWPGQVFSVPQETPEGDVADMDAMGDQAVSPDAETAPVAQ</sequence>
<proteinExistence type="predicted"/>
<accession>A0A5D4GXU3</accession>
<organism evidence="3 4">
    <name type="scientific">Neoaquamicrobium microcysteis</name>
    <dbReference type="NCBI Taxonomy" id="2682781"/>
    <lineage>
        <taxon>Bacteria</taxon>
        <taxon>Pseudomonadati</taxon>
        <taxon>Pseudomonadota</taxon>
        <taxon>Alphaproteobacteria</taxon>
        <taxon>Hyphomicrobiales</taxon>
        <taxon>Phyllobacteriaceae</taxon>
        <taxon>Neoaquamicrobium</taxon>
    </lineage>
</organism>
<comment type="caution">
    <text evidence="3">The sequence shown here is derived from an EMBL/GenBank/DDBJ whole genome shotgun (WGS) entry which is preliminary data.</text>
</comment>
<feature type="region of interest" description="Disordered" evidence="1">
    <location>
        <begin position="404"/>
        <end position="443"/>
    </location>
</feature>
<reference evidence="3 4" key="2">
    <citation type="submission" date="2019-09" db="EMBL/GenBank/DDBJ databases">
        <title>Mesorhizobium sp. MaA-C15 isolated from Microcystis aeruginosa.</title>
        <authorList>
            <person name="Jeong S.E."/>
            <person name="Jin H.M."/>
            <person name="Jeon C.O."/>
        </authorList>
    </citation>
    <scope>NUCLEOTIDE SEQUENCE [LARGE SCALE GENOMIC DNA]</scope>
    <source>
        <strain evidence="3 4">MaA-C15</strain>
    </source>
</reference>
<feature type="domain" description="LysM" evidence="2">
    <location>
        <begin position="465"/>
        <end position="514"/>
    </location>
</feature>
<evidence type="ECO:0000313" key="3">
    <source>
        <dbReference type="EMBL" id="TYR32793.1"/>
    </source>
</evidence>
<reference evidence="3 4" key="1">
    <citation type="submission" date="2019-08" db="EMBL/GenBank/DDBJ databases">
        <authorList>
            <person name="Seo Y.L."/>
        </authorList>
    </citation>
    <scope>NUCLEOTIDE SEQUENCE [LARGE SCALE GENOMIC DNA]</scope>
    <source>
        <strain evidence="3 4">MaA-C15</strain>
    </source>
</reference>
<dbReference type="AlphaFoldDB" id="A0A5D4GXU3"/>
<evidence type="ECO:0000256" key="1">
    <source>
        <dbReference type="SAM" id="MobiDB-lite"/>
    </source>
</evidence>
<dbReference type="Proteomes" id="UP000323258">
    <property type="component" value="Unassembled WGS sequence"/>
</dbReference>